<dbReference type="eggNOG" id="ENOG502QR16">
    <property type="taxonomic scope" value="Eukaryota"/>
</dbReference>
<dbReference type="OMA" id="CPDIRKM"/>
<feature type="compositionally biased region" description="Polar residues" evidence="1">
    <location>
        <begin position="589"/>
        <end position="611"/>
    </location>
</feature>
<dbReference type="OrthoDB" id="5405297at2759"/>
<evidence type="ECO:0000313" key="2">
    <source>
        <dbReference type="EMBL" id="EPE05719.1"/>
    </source>
</evidence>
<keyword evidence="3" id="KW-1185">Reference proteome</keyword>
<evidence type="ECO:0000313" key="3">
    <source>
        <dbReference type="Proteomes" id="UP000016923"/>
    </source>
</evidence>
<dbReference type="AlphaFoldDB" id="S3BWY1"/>
<feature type="compositionally biased region" description="Low complexity" evidence="1">
    <location>
        <begin position="542"/>
        <end position="564"/>
    </location>
</feature>
<feature type="compositionally biased region" description="Basic and acidic residues" evidence="1">
    <location>
        <begin position="765"/>
        <end position="774"/>
    </location>
</feature>
<dbReference type="SUPFAM" id="SSF52047">
    <property type="entry name" value="RNI-like"/>
    <property type="match status" value="1"/>
</dbReference>
<feature type="region of interest" description="Disordered" evidence="1">
    <location>
        <begin position="524"/>
        <end position="657"/>
    </location>
</feature>
<feature type="compositionally biased region" description="Gly residues" evidence="1">
    <location>
        <begin position="531"/>
        <end position="541"/>
    </location>
</feature>
<proteinExistence type="predicted"/>
<gene>
    <name evidence="2" type="ORF">F503_08250</name>
</gene>
<protein>
    <submittedName>
        <fullName evidence="2">F-box domain-containing protein</fullName>
    </submittedName>
</protein>
<dbReference type="InterPro" id="IPR032675">
    <property type="entry name" value="LRR_dom_sf"/>
</dbReference>
<accession>S3BWY1</accession>
<dbReference type="EMBL" id="KE148155">
    <property type="protein sequence ID" value="EPE05719.1"/>
    <property type="molecule type" value="Genomic_DNA"/>
</dbReference>
<feature type="region of interest" description="Disordered" evidence="1">
    <location>
        <begin position="46"/>
        <end position="76"/>
    </location>
</feature>
<feature type="compositionally biased region" description="Pro residues" evidence="1">
    <location>
        <begin position="626"/>
        <end position="638"/>
    </location>
</feature>
<feature type="compositionally biased region" description="Polar residues" evidence="1">
    <location>
        <begin position="565"/>
        <end position="581"/>
    </location>
</feature>
<reference evidence="2 3" key="1">
    <citation type="journal article" date="2013" name="BMC Genomics">
        <title>The genome and transcriptome of the pine saprophyte Ophiostoma piceae, and a comparison with the bark beetle-associated pine pathogen Grosmannia clavigera.</title>
        <authorList>
            <person name="Haridas S."/>
            <person name="Wang Y."/>
            <person name="Lim L."/>
            <person name="Massoumi Alamouti S."/>
            <person name="Jackman S."/>
            <person name="Docking R."/>
            <person name="Robertson G."/>
            <person name="Birol I."/>
            <person name="Bohlmann J."/>
            <person name="Breuil C."/>
        </authorList>
    </citation>
    <scope>NUCLEOTIDE SEQUENCE [LARGE SCALE GENOMIC DNA]</scope>
    <source>
        <strain evidence="2 3">UAMH 11346</strain>
    </source>
</reference>
<dbReference type="STRING" id="1262450.S3BWY1"/>
<name>S3BWY1_OPHP1</name>
<feature type="region of interest" description="Disordered" evidence="1">
    <location>
        <begin position="1"/>
        <end position="28"/>
    </location>
</feature>
<dbReference type="CDD" id="cd09917">
    <property type="entry name" value="F-box_SF"/>
    <property type="match status" value="1"/>
</dbReference>
<feature type="compositionally biased region" description="Polar residues" evidence="1">
    <location>
        <begin position="642"/>
        <end position="657"/>
    </location>
</feature>
<feature type="compositionally biased region" description="Basic residues" evidence="1">
    <location>
        <begin position="1"/>
        <end position="16"/>
    </location>
</feature>
<evidence type="ECO:0000256" key="1">
    <source>
        <dbReference type="SAM" id="MobiDB-lite"/>
    </source>
</evidence>
<organism evidence="2 3">
    <name type="scientific">Ophiostoma piceae (strain UAMH 11346)</name>
    <name type="common">Sap stain fungus</name>
    <dbReference type="NCBI Taxonomy" id="1262450"/>
    <lineage>
        <taxon>Eukaryota</taxon>
        <taxon>Fungi</taxon>
        <taxon>Dikarya</taxon>
        <taxon>Ascomycota</taxon>
        <taxon>Pezizomycotina</taxon>
        <taxon>Sordariomycetes</taxon>
        <taxon>Sordariomycetidae</taxon>
        <taxon>Ophiostomatales</taxon>
        <taxon>Ophiostomataceae</taxon>
        <taxon>Ophiostoma</taxon>
    </lineage>
</organism>
<dbReference type="HOGENOM" id="CLU_018589_1_0_1"/>
<dbReference type="VEuPathDB" id="FungiDB:F503_08250"/>
<dbReference type="Gene3D" id="1.20.1280.50">
    <property type="match status" value="1"/>
</dbReference>
<sequence>MKLSLRKMKFFRKRDKQKNAPELSGGANGSQYAPFASIDAPDYAPVTASPRGRGLKGLRGASGKSHDNGANGGSYSGNSNGLYHGSAAPTLASARRLQTLPDAVLGRIFSFVCPHSLDRTYEKCEDSSHGNSCMLCDMRDLAHCVRVCRRWRPVAEQALFTSIRIDTVHYCEREAVLADKRKRRSFFDRNAEPEDTADARLKLLCRGLRDDPSQRLGRYVQFLKIPYMLRESHHADIARTISVMPSLRYVDLPEGLFMDEPVYITLKVEVQAKCPDIRKMTYMSGAERSLEGLASGMLWPNLEVLDLVKIGMDPAMMRHVLGSLSNLRALKVTEAATGPHAFSDDVLVPAGADGYHPAGMYNQNQQQFVAQVPPLEEIVLTNTRRLTADGLIEYLQRPEVSSTLRVLTISGTGVKPWTLQAILALATSLEHLTIVDEVSAALPVAAGTKDIQPLASSSLQTLNYEIAPAKGVSPYAAVTRSYYNYLSGSILSGGLPNLRAVYVRDAQFPDSLLSSMPLPPPGPISGAAFGDFGGGGGGGGSSNRRPTSSSSASATLSTLSPMSTGSLGQVQNPTGFLSPLQSPAFAPPSFQQGPNHRKSSSFQNQAYTTNPFVDPNSAGASLRSPTSPPAALPRPPKPWATGNANPRFSSNNPFAGMISPQQMQTLEVFTKGDDDLDWSSIVVSGHEYEGVGDGGGTGSRPVSSYGLGADLGSVGARKSVLINMGAGNFLALPDAPTSGGGGGGRRGSHSSNNGDAWPRPMSSSSRREQRDLWR</sequence>
<dbReference type="Gene3D" id="3.80.10.10">
    <property type="entry name" value="Ribonuclease Inhibitor"/>
    <property type="match status" value="1"/>
</dbReference>
<feature type="region of interest" description="Disordered" evidence="1">
    <location>
        <begin position="733"/>
        <end position="774"/>
    </location>
</feature>
<dbReference type="Proteomes" id="UP000016923">
    <property type="component" value="Unassembled WGS sequence"/>
</dbReference>